<keyword evidence="2" id="KW-1185">Reference proteome</keyword>
<name>A0ABR3V053_9PEZI</name>
<gene>
    <name evidence="1" type="ORF">VTK73DRAFT_6011</name>
</gene>
<dbReference type="EMBL" id="JAZHXJ010003381">
    <property type="protein sequence ID" value="KAL1835208.1"/>
    <property type="molecule type" value="Genomic_DNA"/>
</dbReference>
<accession>A0ABR3V053</accession>
<dbReference type="Proteomes" id="UP001586593">
    <property type="component" value="Unassembled WGS sequence"/>
</dbReference>
<comment type="caution">
    <text evidence="1">The sequence shown here is derived from an EMBL/GenBank/DDBJ whole genome shotgun (WGS) entry which is preliminary data.</text>
</comment>
<protein>
    <submittedName>
        <fullName evidence="1">Uncharacterized protein</fullName>
    </submittedName>
</protein>
<dbReference type="PANTHER" id="PTHR28250">
    <property type="entry name" value="CYTOCHROME B PRE-MRNA-PROCESSING PROTEIN 6"/>
    <property type="match status" value="1"/>
</dbReference>
<evidence type="ECO:0000313" key="1">
    <source>
        <dbReference type="EMBL" id="KAL1835208.1"/>
    </source>
</evidence>
<organism evidence="1 2">
    <name type="scientific">Phialemonium thermophilum</name>
    <dbReference type="NCBI Taxonomy" id="223376"/>
    <lineage>
        <taxon>Eukaryota</taxon>
        <taxon>Fungi</taxon>
        <taxon>Dikarya</taxon>
        <taxon>Ascomycota</taxon>
        <taxon>Pezizomycotina</taxon>
        <taxon>Sordariomycetes</taxon>
        <taxon>Sordariomycetidae</taxon>
        <taxon>Cephalothecales</taxon>
        <taxon>Cephalothecaceae</taxon>
        <taxon>Phialemonium</taxon>
    </lineage>
</organism>
<reference evidence="1 2" key="1">
    <citation type="journal article" date="2024" name="Commun. Biol.">
        <title>Comparative genomic analysis of thermophilic fungi reveals convergent evolutionary adaptations and gene losses.</title>
        <authorList>
            <person name="Steindorff A.S."/>
            <person name="Aguilar-Pontes M.V."/>
            <person name="Robinson A.J."/>
            <person name="Andreopoulos B."/>
            <person name="LaButti K."/>
            <person name="Kuo A."/>
            <person name="Mondo S."/>
            <person name="Riley R."/>
            <person name="Otillar R."/>
            <person name="Haridas S."/>
            <person name="Lipzen A."/>
            <person name="Grimwood J."/>
            <person name="Schmutz J."/>
            <person name="Clum A."/>
            <person name="Reid I.D."/>
            <person name="Moisan M.C."/>
            <person name="Butler G."/>
            <person name="Nguyen T.T.M."/>
            <person name="Dewar K."/>
            <person name="Conant G."/>
            <person name="Drula E."/>
            <person name="Henrissat B."/>
            <person name="Hansel C."/>
            <person name="Singer S."/>
            <person name="Hutchinson M.I."/>
            <person name="de Vries R.P."/>
            <person name="Natvig D.O."/>
            <person name="Powell A.J."/>
            <person name="Tsang A."/>
            <person name="Grigoriev I.V."/>
        </authorList>
    </citation>
    <scope>NUCLEOTIDE SEQUENCE [LARGE SCALE GENOMIC DNA]</scope>
    <source>
        <strain evidence="1 2">ATCC 24622</strain>
    </source>
</reference>
<sequence length="118" mass="13593">MSGAARSVAYQHLQRALARWPRDPLRPDCQLQDVLARRLEKQAAAGGAFDEQAELQQANALYTLLENRYKNKYRIQKLLAPASKPSYYADLLRELEEAPKRTWLQRLGKRLGGMIRLQ</sequence>
<dbReference type="InterPro" id="IPR037653">
    <property type="entry name" value="Cbp6"/>
</dbReference>
<dbReference type="Pfam" id="PF20180">
    <property type="entry name" value="UQCC2_CBP6"/>
    <property type="match status" value="1"/>
</dbReference>
<dbReference type="PANTHER" id="PTHR28250:SF1">
    <property type="entry name" value="CYTOCHROME B PRE-MRNA-PROCESSING PROTEIN 6"/>
    <property type="match status" value="1"/>
</dbReference>
<evidence type="ECO:0000313" key="2">
    <source>
        <dbReference type="Proteomes" id="UP001586593"/>
    </source>
</evidence>
<proteinExistence type="predicted"/>